<organism evidence="2">
    <name type="scientific">bioreactor metagenome</name>
    <dbReference type="NCBI Taxonomy" id="1076179"/>
    <lineage>
        <taxon>unclassified sequences</taxon>
        <taxon>metagenomes</taxon>
        <taxon>ecological metagenomes</taxon>
    </lineage>
</organism>
<name>A0A645BR76_9ZZZZ</name>
<feature type="transmembrane region" description="Helical" evidence="1">
    <location>
        <begin position="37"/>
        <end position="54"/>
    </location>
</feature>
<proteinExistence type="predicted"/>
<evidence type="ECO:0000313" key="2">
    <source>
        <dbReference type="EMBL" id="MPM67702.1"/>
    </source>
</evidence>
<keyword evidence="1" id="KW-0472">Membrane</keyword>
<gene>
    <name evidence="2" type="ORF">SDC9_114626</name>
</gene>
<dbReference type="EMBL" id="VSSQ01021840">
    <property type="protein sequence ID" value="MPM67702.1"/>
    <property type="molecule type" value="Genomic_DNA"/>
</dbReference>
<accession>A0A645BR76</accession>
<dbReference type="AlphaFoldDB" id="A0A645BR76"/>
<reference evidence="2" key="1">
    <citation type="submission" date="2019-08" db="EMBL/GenBank/DDBJ databases">
        <authorList>
            <person name="Kucharzyk K."/>
            <person name="Murdoch R.W."/>
            <person name="Higgins S."/>
            <person name="Loffler F."/>
        </authorList>
    </citation>
    <scope>NUCLEOTIDE SEQUENCE</scope>
</reference>
<protein>
    <submittedName>
        <fullName evidence="2">Uncharacterized protein</fullName>
    </submittedName>
</protein>
<evidence type="ECO:0000256" key="1">
    <source>
        <dbReference type="SAM" id="Phobius"/>
    </source>
</evidence>
<keyword evidence="1" id="KW-1133">Transmembrane helix</keyword>
<feature type="transmembrane region" description="Helical" evidence="1">
    <location>
        <begin position="7"/>
        <end position="25"/>
    </location>
</feature>
<comment type="caution">
    <text evidence="2">The sequence shown here is derived from an EMBL/GenBank/DDBJ whole genome shotgun (WGS) entry which is preliminary data.</text>
</comment>
<sequence length="66" mass="8043">MKKSKIYYLLFWVIGLVMAELWRYLLKNSNIPEFYKWLSGIVIIILVFFTINKVKRLNNTNKDNWT</sequence>
<keyword evidence="1" id="KW-0812">Transmembrane</keyword>